<evidence type="ECO:0000313" key="4">
    <source>
        <dbReference type="EMBL" id="MBC9795892.1"/>
    </source>
</evidence>
<keyword evidence="1" id="KW-0808">Transferase</keyword>
<evidence type="ECO:0000256" key="2">
    <source>
        <dbReference type="ARBA" id="ARBA00023315"/>
    </source>
</evidence>
<keyword evidence="5" id="KW-1185">Reference proteome</keyword>
<name>A0A926Q1N4_9FLAO</name>
<comment type="caution">
    <text evidence="4">The sequence shown here is derived from an EMBL/GenBank/DDBJ whole genome shotgun (WGS) entry which is preliminary data.</text>
</comment>
<dbReference type="EMBL" id="JACVDC010000017">
    <property type="protein sequence ID" value="MBC9795892.1"/>
    <property type="molecule type" value="Genomic_DNA"/>
</dbReference>
<dbReference type="CDD" id="cd04301">
    <property type="entry name" value="NAT_SF"/>
    <property type="match status" value="1"/>
</dbReference>
<dbReference type="RefSeq" id="WP_187965042.1">
    <property type="nucleotide sequence ID" value="NZ_JACVDC010000017.1"/>
</dbReference>
<organism evidence="4 5">
    <name type="scientific">Sinomicrobium weinanense</name>
    <dbReference type="NCBI Taxonomy" id="2842200"/>
    <lineage>
        <taxon>Bacteria</taxon>
        <taxon>Pseudomonadati</taxon>
        <taxon>Bacteroidota</taxon>
        <taxon>Flavobacteriia</taxon>
        <taxon>Flavobacteriales</taxon>
        <taxon>Flavobacteriaceae</taxon>
        <taxon>Sinomicrobium</taxon>
    </lineage>
</organism>
<evidence type="ECO:0000259" key="3">
    <source>
        <dbReference type="PROSITE" id="PS51186"/>
    </source>
</evidence>
<protein>
    <submittedName>
        <fullName evidence="4">GNAT family N-acetyltransferase</fullName>
    </submittedName>
</protein>
<dbReference type="PROSITE" id="PS51186">
    <property type="entry name" value="GNAT"/>
    <property type="match status" value="1"/>
</dbReference>
<dbReference type="PANTHER" id="PTHR43877">
    <property type="entry name" value="AMINOALKYLPHOSPHONATE N-ACETYLTRANSFERASE-RELATED-RELATED"/>
    <property type="match status" value="1"/>
</dbReference>
<evidence type="ECO:0000256" key="1">
    <source>
        <dbReference type="ARBA" id="ARBA00022679"/>
    </source>
</evidence>
<sequence>MIKILRISPENKDFSVLIKYLDADLALRDGEEHSFYAQYNKTDQIKHAVVAYNTDGKPSACGAIKEYTPDIAEIKRMYTSPENRGKGMASEVLKALEDWAMELSYKKCILETGKKQPEAIRLYQKNGYSVIPNYGQYAGVKDSVCFEKLLEQK</sequence>
<evidence type="ECO:0000313" key="5">
    <source>
        <dbReference type="Proteomes" id="UP000653730"/>
    </source>
</evidence>
<dbReference type="Pfam" id="PF00583">
    <property type="entry name" value="Acetyltransf_1"/>
    <property type="match status" value="1"/>
</dbReference>
<dbReference type="InterPro" id="IPR016181">
    <property type="entry name" value="Acyl_CoA_acyltransferase"/>
</dbReference>
<accession>A0A926Q1N4</accession>
<keyword evidence="2" id="KW-0012">Acyltransferase</keyword>
<dbReference type="InterPro" id="IPR050832">
    <property type="entry name" value="Bact_Acetyltransf"/>
</dbReference>
<dbReference type="GO" id="GO:0016747">
    <property type="term" value="F:acyltransferase activity, transferring groups other than amino-acyl groups"/>
    <property type="evidence" value="ECO:0007669"/>
    <property type="project" value="InterPro"/>
</dbReference>
<gene>
    <name evidence="4" type="ORF">IBL28_07940</name>
</gene>
<dbReference type="InterPro" id="IPR000182">
    <property type="entry name" value="GNAT_dom"/>
</dbReference>
<dbReference type="AlphaFoldDB" id="A0A926Q1N4"/>
<reference evidence="4 5" key="1">
    <citation type="submission" date="2020-09" db="EMBL/GenBank/DDBJ databases">
        <title>Sinomicrobium weinanense sp. nov., a halophilic bacteria isolated from saline-alkali soil.</title>
        <authorList>
            <person name="Wu P."/>
            <person name="Ren H."/>
            <person name="Mei Y."/>
            <person name="Liang Y."/>
            <person name="Chen Z."/>
        </authorList>
    </citation>
    <scope>NUCLEOTIDE SEQUENCE [LARGE SCALE GENOMIC DNA]</scope>
    <source>
        <strain evidence="4 5">FJxs</strain>
    </source>
</reference>
<feature type="domain" description="N-acetyltransferase" evidence="3">
    <location>
        <begin position="2"/>
        <end position="151"/>
    </location>
</feature>
<dbReference type="Proteomes" id="UP000653730">
    <property type="component" value="Unassembled WGS sequence"/>
</dbReference>
<dbReference type="PANTHER" id="PTHR43877:SF2">
    <property type="entry name" value="AMINOALKYLPHOSPHONATE N-ACETYLTRANSFERASE-RELATED"/>
    <property type="match status" value="1"/>
</dbReference>
<dbReference type="Gene3D" id="3.40.630.30">
    <property type="match status" value="1"/>
</dbReference>
<proteinExistence type="predicted"/>
<dbReference type="SUPFAM" id="SSF55729">
    <property type="entry name" value="Acyl-CoA N-acyltransferases (Nat)"/>
    <property type="match status" value="1"/>
</dbReference>